<feature type="transmembrane region" description="Helical" evidence="7">
    <location>
        <begin position="257"/>
        <end position="278"/>
    </location>
</feature>
<evidence type="ECO:0000256" key="4">
    <source>
        <dbReference type="ARBA" id="ARBA00022692"/>
    </source>
</evidence>
<sequence length="293" mass="32779">MPRSTEIVGEKTNSTGLIIHRIIAYVVLVLLVVVSLFPFYLLIINATRGRSQAGIRWYPDHFLATNFKNLFSGSTAVAYGSVWRSLANSLFISACASLLSVYFSALTAYATHVYQFKLRKFADMFILIVMMVPTQASAIGFYQFMNKLGWTDTYIPLIIPAVAAPATYYFMKQYMASALPLEIVEAARIDGCGEFKIFNKIVTPILKPAFAVQIIFTFVTNWNNYFMPRLILTSKSKYTIPLVLNAMRYAGPQEKDVGMFSLYIVLAILPVVIVYLCLSKFIIRGVALGSVKG</sequence>
<dbReference type="CDD" id="cd06261">
    <property type="entry name" value="TM_PBP2"/>
    <property type="match status" value="1"/>
</dbReference>
<proteinExistence type="inferred from homology"/>
<organism evidence="9 10">
    <name type="scientific">Hominimerdicola aceti</name>
    <dbReference type="NCBI Taxonomy" id="2981726"/>
    <lineage>
        <taxon>Bacteria</taxon>
        <taxon>Bacillati</taxon>
        <taxon>Bacillota</taxon>
        <taxon>Clostridia</taxon>
        <taxon>Eubacteriales</taxon>
        <taxon>Oscillospiraceae</taxon>
        <taxon>Hominimerdicola</taxon>
    </lineage>
</organism>
<dbReference type="PANTHER" id="PTHR43744">
    <property type="entry name" value="ABC TRANSPORTER PERMEASE PROTEIN MG189-RELATED-RELATED"/>
    <property type="match status" value="1"/>
</dbReference>
<dbReference type="GO" id="GO:0055085">
    <property type="term" value="P:transmembrane transport"/>
    <property type="evidence" value="ECO:0007669"/>
    <property type="project" value="InterPro"/>
</dbReference>
<feature type="transmembrane region" description="Helical" evidence="7">
    <location>
        <begin position="154"/>
        <end position="171"/>
    </location>
</feature>
<keyword evidence="3" id="KW-1003">Cell membrane</keyword>
<dbReference type="EMBL" id="JAOQJZ010000025">
    <property type="protein sequence ID" value="MCU6707032.1"/>
    <property type="molecule type" value="Genomic_DNA"/>
</dbReference>
<evidence type="ECO:0000256" key="1">
    <source>
        <dbReference type="ARBA" id="ARBA00004651"/>
    </source>
</evidence>
<feature type="transmembrane region" description="Helical" evidence="7">
    <location>
        <begin position="89"/>
        <end position="109"/>
    </location>
</feature>
<keyword evidence="6 7" id="KW-0472">Membrane</keyword>
<keyword evidence="5 7" id="KW-1133">Transmembrane helix</keyword>
<dbReference type="InterPro" id="IPR035906">
    <property type="entry name" value="MetI-like_sf"/>
</dbReference>
<evidence type="ECO:0000313" key="9">
    <source>
        <dbReference type="EMBL" id="MCU6707032.1"/>
    </source>
</evidence>
<evidence type="ECO:0000256" key="6">
    <source>
        <dbReference type="ARBA" id="ARBA00023136"/>
    </source>
</evidence>
<feature type="transmembrane region" description="Helical" evidence="7">
    <location>
        <begin position="205"/>
        <end position="222"/>
    </location>
</feature>
<feature type="domain" description="ABC transmembrane type-1" evidence="8">
    <location>
        <begin position="86"/>
        <end position="278"/>
    </location>
</feature>
<accession>A0AAE3IKV7</accession>
<dbReference type="Pfam" id="PF00528">
    <property type="entry name" value="BPD_transp_1"/>
    <property type="match status" value="1"/>
</dbReference>
<feature type="transmembrane region" description="Helical" evidence="7">
    <location>
        <begin position="121"/>
        <end position="142"/>
    </location>
</feature>
<dbReference type="AlphaFoldDB" id="A0AAE3IKV7"/>
<keyword evidence="4 7" id="KW-0812">Transmembrane</keyword>
<evidence type="ECO:0000256" key="5">
    <source>
        <dbReference type="ARBA" id="ARBA00022989"/>
    </source>
</evidence>
<evidence type="ECO:0000256" key="7">
    <source>
        <dbReference type="RuleBase" id="RU363032"/>
    </source>
</evidence>
<name>A0AAE3IKV7_9FIRM</name>
<protein>
    <submittedName>
        <fullName evidence="9">Carbohydrate ABC transporter permease</fullName>
    </submittedName>
</protein>
<dbReference type="SUPFAM" id="SSF161098">
    <property type="entry name" value="MetI-like"/>
    <property type="match status" value="1"/>
</dbReference>
<evidence type="ECO:0000313" key="10">
    <source>
        <dbReference type="Proteomes" id="UP001208131"/>
    </source>
</evidence>
<dbReference type="Gene3D" id="1.10.3720.10">
    <property type="entry name" value="MetI-like"/>
    <property type="match status" value="1"/>
</dbReference>
<gene>
    <name evidence="9" type="ORF">OCV57_14055</name>
</gene>
<evidence type="ECO:0000256" key="2">
    <source>
        <dbReference type="ARBA" id="ARBA00022448"/>
    </source>
</evidence>
<keyword evidence="2 7" id="KW-0813">Transport</keyword>
<evidence type="ECO:0000259" key="8">
    <source>
        <dbReference type="PROSITE" id="PS50928"/>
    </source>
</evidence>
<comment type="similarity">
    <text evidence="7">Belongs to the binding-protein-dependent transport system permease family.</text>
</comment>
<reference evidence="9 10" key="1">
    <citation type="journal article" date="2021" name="ISME Commun">
        <title>Automated analysis of genomic sequences facilitates high-throughput and comprehensive description of bacteria.</title>
        <authorList>
            <person name="Hitch T.C.A."/>
        </authorList>
    </citation>
    <scope>NUCLEOTIDE SEQUENCE [LARGE SCALE GENOMIC DNA]</scope>
    <source>
        <strain evidence="9 10">Sanger_31</strain>
    </source>
</reference>
<dbReference type="GO" id="GO:0005886">
    <property type="term" value="C:plasma membrane"/>
    <property type="evidence" value="ECO:0007669"/>
    <property type="project" value="UniProtKB-SubCell"/>
</dbReference>
<dbReference type="PANTHER" id="PTHR43744:SF2">
    <property type="entry name" value="ARABINOOLIGOSACCHARIDES TRANSPORT SYSTEM PERMEASE PROTEIN ARAQ"/>
    <property type="match status" value="1"/>
</dbReference>
<evidence type="ECO:0000256" key="3">
    <source>
        <dbReference type="ARBA" id="ARBA00022475"/>
    </source>
</evidence>
<dbReference type="RefSeq" id="WP_267302058.1">
    <property type="nucleotide sequence ID" value="NZ_JAOQJZ010000025.1"/>
</dbReference>
<dbReference type="Proteomes" id="UP001208131">
    <property type="component" value="Unassembled WGS sequence"/>
</dbReference>
<dbReference type="PROSITE" id="PS50928">
    <property type="entry name" value="ABC_TM1"/>
    <property type="match status" value="1"/>
</dbReference>
<keyword evidence="10" id="KW-1185">Reference proteome</keyword>
<comment type="caution">
    <text evidence="9">The sequence shown here is derived from an EMBL/GenBank/DDBJ whole genome shotgun (WGS) entry which is preliminary data.</text>
</comment>
<dbReference type="InterPro" id="IPR000515">
    <property type="entry name" value="MetI-like"/>
</dbReference>
<comment type="subcellular location">
    <subcellularLocation>
        <location evidence="1 7">Cell membrane</location>
        <topology evidence="1 7">Multi-pass membrane protein</topology>
    </subcellularLocation>
</comment>
<feature type="transmembrane region" description="Helical" evidence="7">
    <location>
        <begin position="22"/>
        <end position="43"/>
    </location>
</feature>